<accession>A0AC34FDV2</accession>
<reference evidence="2" key="1">
    <citation type="submission" date="2022-11" db="UniProtKB">
        <authorList>
            <consortium name="WormBaseParasite"/>
        </authorList>
    </citation>
    <scope>IDENTIFICATION</scope>
</reference>
<name>A0AC34FDV2_9BILA</name>
<protein>
    <submittedName>
        <fullName evidence="2">DUF38 domain-containing protein</fullName>
    </submittedName>
</protein>
<evidence type="ECO:0000313" key="2">
    <source>
        <dbReference type="WBParaSite" id="ES5_v2.g15409.t1"/>
    </source>
</evidence>
<evidence type="ECO:0000313" key="1">
    <source>
        <dbReference type="Proteomes" id="UP000887579"/>
    </source>
</evidence>
<dbReference type="WBParaSite" id="ES5_v2.g15409.t1">
    <property type="protein sequence ID" value="ES5_v2.g15409.t1"/>
    <property type="gene ID" value="ES5_v2.g15409"/>
</dbReference>
<organism evidence="1 2">
    <name type="scientific">Panagrolaimus sp. ES5</name>
    <dbReference type="NCBI Taxonomy" id="591445"/>
    <lineage>
        <taxon>Eukaryota</taxon>
        <taxon>Metazoa</taxon>
        <taxon>Ecdysozoa</taxon>
        <taxon>Nematoda</taxon>
        <taxon>Chromadorea</taxon>
        <taxon>Rhabditida</taxon>
        <taxon>Tylenchina</taxon>
        <taxon>Panagrolaimomorpha</taxon>
        <taxon>Panagrolaimoidea</taxon>
        <taxon>Panagrolaimidae</taxon>
        <taxon>Panagrolaimus</taxon>
    </lineage>
</organism>
<dbReference type="Proteomes" id="UP000887579">
    <property type="component" value="Unplaced"/>
</dbReference>
<sequence length="210" mass="24631">MTNLTSKLWITEKFICFDSNKENLVSSILPKIYRCDAFKTKIGTQNISFYDFCKINTFARDVIFREITVKNDDGTNVAFEKLVEALPKVTSLNFKPRNAILNTTSKTIKELLKIPHFSKLKYLYLRNIPETFDLDAFYGYMKKNNFVAFYLEFDDSISNAYQTRLEEIIDEIIATKELDFHAPLIMFDGLEAGKFIKLWCLYIKFVRIEK</sequence>
<proteinExistence type="predicted"/>